<keyword evidence="3" id="KW-1185">Reference proteome</keyword>
<keyword evidence="1" id="KW-0472">Membrane</keyword>
<feature type="transmembrane region" description="Helical" evidence="1">
    <location>
        <begin position="24"/>
        <end position="47"/>
    </location>
</feature>
<dbReference type="EMBL" id="JBHFFA010000004">
    <property type="protein sequence ID" value="KAL2629358.1"/>
    <property type="molecule type" value="Genomic_DNA"/>
</dbReference>
<evidence type="ECO:0000256" key="1">
    <source>
        <dbReference type="SAM" id="Phobius"/>
    </source>
</evidence>
<evidence type="ECO:0000313" key="2">
    <source>
        <dbReference type="EMBL" id="KAL2629358.1"/>
    </source>
</evidence>
<dbReference type="AlphaFoldDB" id="A0ABD1YEZ7"/>
<comment type="caution">
    <text evidence="2">The sequence shown here is derived from an EMBL/GenBank/DDBJ whole genome shotgun (WGS) entry which is preliminary data.</text>
</comment>
<protein>
    <recommendedName>
        <fullName evidence="4">Transmembrane protein</fullName>
    </recommendedName>
</protein>
<keyword evidence="1" id="KW-1133">Transmembrane helix</keyword>
<accession>A0ABD1YEZ7</accession>
<sequence>MSGGGKMGLEDIDHAGACTVQCGFLWGFFGGVAGFVVFILFGVLALVPAGPFDGKAMTLGIVLLVLGGTGIASHAGYLLIGLPCAGVGFIMDQALSNV</sequence>
<dbReference type="Proteomes" id="UP001605036">
    <property type="component" value="Unassembled WGS sequence"/>
</dbReference>
<keyword evidence="1" id="KW-0812">Transmembrane</keyword>
<evidence type="ECO:0000313" key="3">
    <source>
        <dbReference type="Proteomes" id="UP001605036"/>
    </source>
</evidence>
<organism evidence="2 3">
    <name type="scientific">Riccia fluitans</name>
    <dbReference type="NCBI Taxonomy" id="41844"/>
    <lineage>
        <taxon>Eukaryota</taxon>
        <taxon>Viridiplantae</taxon>
        <taxon>Streptophyta</taxon>
        <taxon>Embryophyta</taxon>
        <taxon>Marchantiophyta</taxon>
        <taxon>Marchantiopsida</taxon>
        <taxon>Marchantiidae</taxon>
        <taxon>Marchantiales</taxon>
        <taxon>Ricciaceae</taxon>
        <taxon>Riccia</taxon>
    </lineage>
</organism>
<proteinExistence type="predicted"/>
<feature type="transmembrane region" description="Helical" evidence="1">
    <location>
        <begin position="59"/>
        <end position="80"/>
    </location>
</feature>
<evidence type="ECO:0008006" key="4">
    <source>
        <dbReference type="Google" id="ProtNLM"/>
    </source>
</evidence>
<name>A0ABD1YEZ7_9MARC</name>
<reference evidence="2 3" key="1">
    <citation type="submission" date="2024-09" db="EMBL/GenBank/DDBJ databases">
        <title>Chromosome-scale assembly of Riccia fluitans.</title>
        <authorList>
            <person name="Paukszto L."/>
            <person name="Sawicki J."/>
            <person name="Karawczyk K."/>
            <person name="Piernik-Szablinska J."/>
            <person name="Szczecinska M."/>
            <person name="Mazdziarz M."/>
        </authorList>
    </citation>
    <scope>NUCLEOTIDE SEQUENCE [LARGE SCALE GENOMIC DNA]</scope>
    <source>
        <strain evidence="2">Rf_01</strain>
        <tissue evidence="2">Aerial parts of the thallus</tissue>
    </source>
</reference>
<gene>
    <name evidence="2" type="ORF">R1flu_014044</name>
</gene>